<dbReference type="HOGENOM" id="CLU_2362750_0_0_1"/>
<name>A0A0D9XVK4_9ORYZ</name>
<proteinExistence type="predicted"/>
<dbReference type="Proteomes" id="UP000032180">
    <property type="component" value="Chromosome 11"/>
</dbReference>
<dbReference type="EnsemblPlants" id="LPERR11G19920.1">
    <property type="protein sequence ID" value="LPERR11G19920.1"/>
    <property type="gene ID" value="LPERR11G19920"/>
</dbReference>
<evidence type="ECO:0000313" key="2">
    <source>
        <dbReference type="Proteomes" id="UP000032180"/>
    </source>
</evidence>
<dbReference type="Gramene" id="LPERR11G19920.1">
    <property type="protein sequence ID" value="LPERR11G19920.1"/>
    <property type="gene ID" value="LPERR11G19920"/>
</dbReference>
<keyword evidence="2" id="KW-1185">Reference proteome</keyword>
<evidence type="ECO:0000313" key="1">
    <source>
        <dbReference type="EnsemblPlants" id="LPERR11G19920.1"/>
    </source>
</evidence>
<reference evidence="1 2" key="1">
    <citation type="submission" date="2012-08" db="EMBL/GenBank/DDBJ databases">
        <title>Oryza genome evolution.</title>
        <authorList>
            <person name="Wing R.A."/>
        </authorList>
    </citation>
    <scope>NUCLEOTIDE SEQUENCE</scope>
</reference>
<protein>
    <submittedName>
        <fullName evidence="1">Uncharacterized protein</fullName>
    </submittedName>
</protein>
<accession>A0A0D9XVK4</accession>
<organism evidence="1 2">
    <name type="scientific">Leersia perrieri</name>
    <dbReference type="NCBI Taxonomy" id="77586"/>
    <lineage>
        <taxon>Eukaryota</taxon>
        <taxon>Viridiplantae</taxon>
        <taxon>Streptophyta</taxon>
        <taxon>Embryophyta</taxon>
        <taxon>Tracheophyta</taxon>
        <taxon>Spermatophyta</taxon>
        <taxon>Magnoliopsida</taxon>
        <taxon>Liliopsida</taxon>
        <taxon>Poales</taxon>
        <taxon>Poaceae</taxon>
        <taxon>BOP clade</taxon>
        <taxon>Oryzoideae</taxon>
        <taxon>Oryzeae</taxon>
        <taxon>Oryzinae</taxon>
        <taxon>Leersia</taxon>
    </lineage>
</organism>
<reference evidence="2" key="2">
    <citation type="submission" date="2013-12" db="EMBL/GenBank/DDBJ databases">
        <authorList>
            <person name="Yu Y."/>
            <person name="Lee S."/>
            <person name="de Baynast K."/>
            <person name="Wissotski M."/>
            <person name="Liu L."/>
            <person name="Talag J."/>
            <person name="Goicoechea J."/>
            <person name="Angelova A."/>
            <person name="Jetty R."/>
            <person name="Kudrna D."/>
            <person name="Golser W."/>
            <person name="Rivera L."/>
            <person name="Zhang J."/>
            <person name="Wing R."/>
        </authorList>
    </citation>
    <scope>NUCLEOTIDE SEQUENCE</scope>
</reference>
<sequence>MIDLQIKDLEHRQGADGTWYLSRKAVVAKVEDGKEREVTEVRAELSLQGNACQLHSSDSLPLLAASDAYPPAELRAGGPVSAKDAERIGEPCFEIQ</sequence>
<dbReference type="AlphaFoldDB" id="A0A0D9XVK4"/>
<reference evidence="1" key="3">
    <citation type="submission" date="2015-04" db="UniProtKB">
        <authorList>
            <consortium name="EnsemblPlants"/>
        </authorList>
    </citation>
    <scope>IDENTIFICATION</scope>
</reference>